<dbReference type="PANTHER" id="PTHR11097:SF8">
    <property type="entry name" value="EXOSOME COMPLEX COMPONENT RRP42"/>
    <property type="match status" value="1"/>
</dbReference>
<dbReference type="STRING" id="946122.A0A0C2T0W3"/>
<organism evidence="8 9">
    <name type="scientific">Amanita muscaria (strain Koide BX008)</name>
    <dbReference type="NCBI Taxonomy" id="946122"/>
    <lineage>
        <taxon>Eukaryota</taxon>
        <taxon>Fungi</taxon>
        <taxon>Dikarya</taxon>
        <taxon>Basidiomycota</taxon>
        <taxon>Agaricomycotina</taxon>
        <taxon>Agaricomycetes</taxon>
        <taxon>Agaricomycetidae</taxon>
        <taxon>Agaricales</taxon>
        <taxon>Pluteineae</taxon>
        <taxon>Amanitaceae</taxon>
        <taxon>Amanita</taxon>
    </lineage>
</organism>
<dbReference type="GO" id="GO:0034473">
    <property type="term" value="P:U1 snRNA 3'-end processing"/>
    <property type="evidence" value="ECO:0007669"/>
    <property type="project" value="TreeGrafter"/>
</dbReference>
<dbReference type="GO" id="GO:0034475">
    <property type="term" value="P:U4 snRNA 3'-end processing"/>
    <property type="evidence" value="ECO:0007669"/>
    <property type="project" value="TreeGrafter"/>
</dbReference>
<dbReference type="GO" id="GO:0016075">
    <property type="term" value="P:rRNA catabolic process"/>
    <property type="evidence" value="ECO:0007669"/>
    <property type="project" value="TreeGrafter"/>
</dbReference>
<keyword evidence="4" id="KW-0963">Cytoplasm</keyword>
<name>A0A0C2T0W3_AMAMK</name>
<dbReference type="GO" id="GO:0000176">
    <property type="term" value="C:nuclear exosome (RNase complex)"/>
    <property type="evidence" value="ECO:0007669"/>
    <property type="project" value="TreeGrafter"/>
</dbReference>
<evidence type="ECO:0000259" key="7">
    <source>
        <dbReference type="Pfam" id="PF01138"/>
    </source>
</evidence>
<dbReference type="GO" id="GO:0071038">
    <property type="term" value="P:TRAMP-dependent tRNA surveillance pathway"/>
    <property type="evidence" value="ECO:0007669"/>
    <property type="project" value="TreeGrafter"/>
</dbReference>
<dbReference type="GO" id="GO:0005730">
    <property type="term" value="C:nucleolus"/>
    <property type="evidence" value="ECO:0007669"/>
    <property type="project" value="UniProtKB-SubCell"/>
</dbReference>
<dbReference type="FunCoup" id="A0A0C2T0W3">
    <property type="interactions" value="58"/>
</dbReference>
<dbReference type="InterPro" id="IPR020568">
    <property type="entry name" value="Ribosomal_Su5_D2-typ_SF"/>
</dbReference>
<dbReference type="InParanoid" id="A0A0C2T0W3"/>
<dbReference type="PANTHER" id="PTHR11097">
    <property type="entry name" value="EXOSOME COMPLEX EXONUCLEASE RIBOSOMAL RNA PROCESSING PROTEIN"/>
    <property type="match status" value="1"/>
</dbReference>
<dbReference type="InterPro" id="IPR027408">
    <property type="entry name" value="PNPase/RNase_PH_dom_sf"/>
</dbReference>
<gene>
    <name evidence="8" type="ORF">M378DRAFT_26704</name>
</gene>
<feature type="domain" description="Exoribonuclease phosphorolytic" evidence="7">
    <location>
        <begin position="36"/>
        <end position="177"/>
    </location>
</feature>
<dbReference type="GO" id="GO:0000467">
    <property type="term" value="P:exonucleolytic trimming to generate mature 3'-end of 5.8S rRNA from tricistronic rRNA transcript (SSU-rRNA, 5.8S rRNA, LSU-rRNA)"/>
    <property type="evidence" value="ECO:0007669"/>
    <property type="project" value="TreeGrafter"/>
</dbReference>
<evidence type="ECO:0000313" key="9">
    <source>
        <dbReference type="Proteomes" id="UP000054549"/>
    </source>
</evidence>
<keyword evidence="9" id="KW-1185">Reference proteome</keyword>
<dbReference type="Pfam" id="PF01138">
    <property type="entry name" value="RNase_PH"/>
    <property type="match status" value="1"/>
</dbReference>
<dbReference type="GO" id="GO:0000177">
    <property type="term" value="C:cytoplasmic exosome (RNase complex)"/>
    <property type="evidence" value="ECO:0007669"/>
    <property type="project" value="TreeGrafter"/>
</dbReference>
<protein>
    <recommendedName>
        <fullName evidence="6">Ribosomal RNA-processing protein 42</fullName>
    </recommendedName>
</protein>
<evidence type="ECO:0000256" key="3">
    <source>
        <dbReference type="ARBA" id="ARBA00006678"/>
    </source>
</evidence>
<dbReference type="SUPFAM" id="SSF55666">
    <property type="entry name" value="Ribonuclease PH domain 2-like"/>
    <property type="match status" value="1"/>
</dbReference>
<evidence type="ECO:0000256" key="4">
    <source>
        <dbReference type="ARBA" id="ARBA00022490"/>
    </source>
</evidence>
<dbReference type="InterPro" id="IPR050590">
    <property type="entry name" value="Exosome_comp_Rrp42_subfam"/>
</dbReference>
<proteinExistence type="inferred from homology"/>
<dbReference type="EMBL" id="KN818305">
    <property type="protein sequence ID" value="KIL60049.1"/>
    <property type="molecule type" value="Genomic_DNA"/>
</dbReference>
<dbReference type="SUPFAM" id="SSF54211">
    <property type="entry name" value="Ribosomal protein S5 domain 2-like"/>
    <property type="match status" value="1"/>
</dbReference>
<sequence length="337" mass="37046">MTQSSISLSKAEKSYIQAGLLCDPPHRTDGRPLKAYRQVELETGVAHLANGSARVSIGREGVNTGGGTEVVAATKLEVEDLDDGGIEGGRIICSVSCSPAAYPHLSSSALEDLQQDMSIVLHQILAHRTLHPTNLGIIRGKKSWLLHLDAIVLSDSGNAYDVMFMAARAALWDTKVPRTRSVEYRAPKGSKSAVESEGMDIDPTVSGFDTRQLSKATDFELPDYWDEGEILDGRERWPICVTLNLVPPVHYLDATLQEEAATHLRLLLAYSFPTSSTSTLQGVRLLGPGELSFEATKSLIRQGEKYALEVFTSLEAKLRDEDFRRYQKAQAKFSRTR</sequence>
<evidence type="ECO:0000256" key="2">
    <source>
        <dbReference type="ARBA" id="ARBA00004604"/>
    </source>
</evidence>
<dbReference type="Proteomes" id="UP000054549">
    <property type="component" value="Unassembled WGS sequence"/>
</dbReference>
<reference evidence="8 9" key="1">
    <citation type="submission" date="2014-04" db="EMBL/GenBank/DDBJ databases">
        <title>Evolutionary Origins and Diversification of the Mycorrhizal Mutualists.</title>
        <authorList>
            <consortium name="DOE Joint Genome Institute"/>
            <consortium name="Mycorrhizal Genomics Consortium"/>
            <person name="Kohler A."/>
            <person name="Kuo A."/>
            <person name="Nagy L.G."/>
            <person name="Floudas D."/>
            <person name="Copeland A."/>
            <person name="Barry K.W."/>
            <person name="Cichocki N."/>
            <person name="Veneault-Fourrey C."/>
            <person name="LaButti K."/>
            <person name="Lindquist E.A."/>
            <person name="Lipzen A."/>
            <person name="Lundell T."/>
            <person name="Morin E."/>
            <person name="Murat C."/>
            <person name="Riley R."/>
            <person name="Ohm R."/>
            <person name="Sun H."/>
            <person name="Tunlid A."/>
            <person name="Henrissat B."/>
            <person name="Grigoriev I.V."/>
            <person name="Hibbett D.S."/>
            <person name="Martin F."/>
        </authorList>
    </citation>
    <scope>NUCLEOTIDE SEQUENCE [LARGE SCALE GENOMIC DNA]</scope>
    <source>
        <strain evidence="8 9">Koide BX008</strain>
    </source>
</reference>
<dbReference type="HOGENOM" id="CLU_038194_2_0_1"/>
<evidence type="ECO:0000256" key="6">
    <source>
        <dbReference type="ARBA" id="ARBA00042523"/>
    </source>
</evidence>
<dbReference type="Gene3D" id="3.30.230.70">
    <property type="entry name" value="GHMP Kinase, N-terminal domain"/>
    <property type="match status" value="1"/>
</dbReference>
<evidence type="ECO:0000313" key="8">
    <source>
        <dbReference type="EMBL" id="KIL60049.1"/>
    </source>
</evidence>
<accession>A0A0C2T0W3</accession>
<dbReference type="GO" id="GO:0071028">
    <property type="term" value="P:nuclear mRNA surveillance"/>
    <property type="evidence" value="ECO:0007669"/>
    <property type="project" value="TreeGrafter"/>
</dbReference>
<comment type="similarity">
    <text evidence="3">Belongs to the RNase PH family.</text>
</comment>
<dbReference type="InterPro" id="IPR036345">
    <property type="entry name" value="ExoRNase_PH_dom2_sf"/>
</dbReference>
<evidence type="ECO:0000256" key="5">
    <source>
        <dbReference type="ARBA" id="ARBA00022835"/>
    </source>
</evidence>
<dbReference type="GO" id="GO:0071035">
    <property type="term" value="P:nuclear polyadenylation-dependent rRNA catabolic process"/>
    <property type="evidence" value="ECO:0007669"/>
    <property type="project" value="TreeGrafter"/>
</dbReference>
<evidence type="ECO:0000256" key="1">
    <source>
        <dbReference type="ARBA" id="ARBA00004496"/>
    </source>
</evidence>
<comment type="subcellular location">
    <subcellularLocation>
        <location evidence="1">Cytoplasm</location>
    </subcellularLocation>
    <subcellularLocation>
        <location evidence="2">Nucleus</location>
        <location evidence="2">Nucleolus</location>
    </subcellularLocation>
</comment>
<dbReference type="InterPro" id="IPR001247">
    <property type="entry name" value="ExoRNase_PH_dom1"/>
</dbReference>
<dbReference type="AlphaFoldDB" id="A0A0C2T0W3"/>
<dbReference type="GO" id="GO:0035925">
    <property type="term" value="F:mRNA 3'-UTR AU-rich region binding"/>
    <property type="evidence" value="ECO:0007669"/>
    <property type="project" value="TreeGrafter"/>
</dbReference>
<dbReference type="GO" id="GO:0034476">
    <property type="term" value="P:U5 snRNA 3'-end processing"/>
    <property type="evidence" value="ECO:0007669"/>
    <property type="project" value="TreeGrafter"/>
</dbReference>
<dbReference type="OrthoDB" id="272245at2759"/>
<keyword evidence="5" id="KW-0271">Exosome</keyword>